<dbReference type="GO" id="GO:0016987">
    <property type="term" value="F:sigma factor activity"/>
    <property type="evidence" value="ECO:0007669"/>
    <property type="project" value="UniProtKB-KW"/>
</dbReference>
<dbReference type="EMBL" id="CP049889">
    <property type="protein sequence ID" value="QIK51709.1"/>
    <property type="molecule type" value="Genomic_DNA"/>
</dbReference>
<dbReference type="Pfam" id="PF04542">
    <property type="entry name" value="Sigma70_r2"/>
    <property type="match status" value="1"/>
</dbReference>
<dbReference type="InterPro" id="IPR014284">
    <property type="entry name" value="RNA_pol_sigma-70_dom"/>
</dbReference>
<sequence length="192" mass="22985">MTHNESGISNEEMVAAMKEGQMEYFEPLFYRFSPLIKKYMKDYFLEYVEFEDLMQEARLVMLDAVERYDSEKGMRFSGYYRLVLQHHIYGIIRKENAYRRKSDRRAVSFDQLLETSHSVQMKFVDFQTPEYLLTLRESYEDYVALLSSFEKEVYLLFIRGLSIKSIASNLNVEYVRVKNALERCRQKFNAIS</sequence>
<evidence type="ECO:0000256" key="5">
    <source>
        <dbReference type="ARBA" id="ARBA00023125"/>
    </source>
</evidence>
<dbReference type="GeneID" id="94552927"/>
<keyword evidence="6" id="KW-0804">Transcription</keyword>
<evidence type="ECO:0000259" key="8">
    <source>
        <dbReference type="Pfam" id="PF04542"/>
    </source>
</evidence>
<evidence type="ECO:0000256" key="4">
    <source>
        <dbReference type="ARBA" id="ARBA00023082"/>
    </source>
</evidence>
<dbReference type="AlphaFoldDB" id="A0A6G7WHL1"/>
<protein>
    <recommendedName>
        <fullName evidence="2">RNA polymerase sigma factor SigS</fullName>
    </recommendedName>
</protein>
<dbReference type="InterPro" id="IPR036388">
    <property type="entry name" value="WH-like_DNA-bd_sf"/>
</dbReference>
<name>A0A6G7WHL1_9LACT</name>
<dbReference type="Gene3D" id="1.10.10.10">
    <property type="entry name" value="Winged helix-like DNA-binding domain superfamily/Winged helix DNA-binding domain"/>
    <property type="match status" value="1"/>
</dbReference>
<keyword evidence="10" id="KW-1185">Reference proteome</keyword>
<evidence type="ECO:0000256" key="6">
    <source>
        <dbReference type="ARBA" id="ARBA00023163"/>
    </source>
</evidence>
<dbReference type="PANTHER" id="PTHR43133:SF8">
    <property type="entry name" value="RNA POLYMERASE SIGMA FACTOR HI_1459-RELATED"/>
    <property type="match status" value="1"/>
</dbReference>
<keyword evidence="3" id="KW-0805">Transcription regulation</keyword>
<comment type="function">
    <text evidence="7">Sigma factors are initiation factors that promote the attachment of RNA polymerase to specific initiation sites and are then released. Sigma-S contributes to the protection against external stress, thus playing a role in cellular fitness and survival.</text>
</comment>
<evidence type="ECO:0000256" key="3">
    <source>
        <dbReference type="ARBA" id="ARBA00023015"/>
    </source>
</evidence>
<dbReference type="NCBIfam" id="TIGR02937">
    <property type="entry name" value="sigma70-ECF"/>
    <property type="match status" value="1"/>
</dbReference>
<dbReference type="InterPro" id="IPR039425">
    <property type="entry name" value="RNA_pol_sigma-70-like"/>
</dbReference>
<evidence type="ECO:0000256" key="7">
    <source>
        <dbReference type="ARBA" id="ARBA00024701"/>
    </source>
</evidence>
<evidence type="ECO:0000256" key="2">
    <source>
        <dbReference type="ARBA" id="ARBA00021245"/>
    </source>
</evidence>
<dbReference type="GO" id="GO:0003677">
    <property type="term" value="F:DNA binding"/>
    <property type="evidence" value="ECO:0007669"/>
    <property type="project" value="UniProtKB-KW"/>
</dbReference>
<dbReference type="GO" id="GO:0006352">
    <property type="term" value="P:DNA-templated transcription initiation"/>
    <property type="evidence" value="ECO:0007669"/>
    <property type="project" value="InterPro"/>
</dbReference>
<reference evidence="9 10" key="1">
    <citation type="journal article" date="2017" name="Int. J. Syst. Evol. Microbiol.">
        <title>Jeotgalibaca porci sp. nov. and Jeotgalibaca arthritidis sp. nov., isolated from pigs, and emended description of the genus Jeotgalibaca.</title>
        <authorList>
            <person name="Zamora L."/>
            <person name="Perez-Sancho M."/>
            <person name="Dominguez L."/>
            <person name="Fernandez-Garayzabal J.F."/>
            <person name="Vela A.I."/>
        </authorList>
    </citation>
    <scope>NUCLEOTIDE SEQUENCE [LARGE SCALE GENOMIC DNA]</scope>
    <source>
        <strain evidence="9 10">CCUG 69148</strain>
    </source>
</reference>
<keyword evidence="5" id="KW-0238">DNA-binding</keyword>
<dbReference type="InterPro" id="IPR007627">
    <property type="entry name" value="RNA_pol_sigma70_r2"/>
</dbReference>
<proteinExistence type="inferred from homology"/>
<dbReference type="InterPro" id="IPR016032">
    <property type="entry name" value="Sig_transdc_resp-reg_C-effctor"/>
</dbReference>
<comment type="similarity">
    <text evidence="1">Belongs to the sigma-70 factor family.</text>
</comment>
<feature type="domain" description="RNA polymerase sigma-70 region 2" evidence="8">
    <location>
        <begin position="29"/>
        <end position="96"/>
    </location>
</feature>
<evidence type="ECO:0000256" key="1">
    <source>
        <dbReference type="ARBA" id="ARBA00007788"/>
    </source>
</evidence>
<dbReference type="KEGG" id="jpo:G7058_06505"/>
<evidence type="ECO:0000313" key="9">
    <source>
        <dbReference type="EMBL" id="QIK51709.1"/>
    </source>
</evidence>
<accession>A0A6G7WHL1</accession>
<gene>
    <name evidence="9" type="ORF">G7058_06505</name>
</gene>
<dbReference type="SUPFAM" id="SSF88946">
    <property type="entry name" value="Sigma2 domain of RNA polymerase sigma factors"/>
    <property type="match status" value="1"/>
</dbReference>
<dbReference type="PANTHER" id="PTHR43133">
    <property type="entry name" value="RNA POLYMERASE ECF-TYPE SIGMA FACTO"/>
    <property type="match status" value="1"/>
</dbReference>
<dbReference type="InterPro" id="IPR013325">
    <property type="entry name" value="RNA_pol_sigma_r2"/>
</dbReference>
<keyword evidence="4" id="KW-0731">Sigma factor</keyword>
<dbReference type="Proteomes" id="UP000501830">
    <property type="component" value="Chromosome"/>
</dbReference>
<dbReference type="RefSeq" id="WP_166062769.1">
    <property type="nucleotide sequence ID" value="NZ_CP049889.1"/>
</dbReference>
<dbReference type="Gene3D" id="1.10.1740.10">
    <property type="match status" value="1"/>
</dbReference>
<dbReference type="SUPFAM" id="SSF46894">
    <property type="entry name" value="C-terminal effector domain of the bipartite response regulators"/>
    <property type="match status" value="1"/>
</dbReference>
<evidence type="ECO:0000313" key="10">
    <source>
        <dbReference type="Proteomes" id="UP000501830"/>
    </source>
</evidence>
<organism evidence="9 10">
    <name type="scientific">Jeotgalibaca porci</name>
    <dbReference type="NCBI Taxonomy" id="1868793"/>
    <lineage>
        <taxon>Bacteria</taxon>
        <taxon>Bacillati</taxon>
        <taxon>Bacillota</taxon>
        <taxon>Bacilli</taxon>
        <taxon>Lactobacillales</taxon>
        <taxon>Carnobacteriaceae</taxon>
        <taxon>Jeotgalibaca</taxon>
    </lineage>
</organism>